<protein>
    <submittedName>
        <fullName evidence="2">Glycosyltransferase family 2 protein</fullName>
    </submittedName>
</protein>
<dbReference type="InterPro" id="IPR029044">
    <property type="entry name" value="Nucleotide-diphossugar_trans"/>
</dbReference>
<dbReference type="RefSeq" id="WP_133320705.1">
    <property type="nucleotide sequence ID" value="NZ_SMTF01000002.1"/>
</dbReference>
<dbReference type="AlphaFoldDB" id="A0A4R5U0V4"/>
<dbReference type="CDD" id="cd00761">
    <property type="entry name" value="Glyco_tranf_GTA_type"/>
    <property type="match status" value="1"/>
</dbReference>
<keyword evidence="3" id="KW-1185">Reference proteome</keyword>
<dbReference type="Pfam" id="PF00535">
    <property type="entry name" value="Glycos_transf_2"/>
    <property type="match status" value="1"/>
</dbReference>
<gene>
    <name evidence="2" type="ORF">E2F46_03080</name>
</gene>
<evidence type="ECO:0000259" key="1">
    <source>
        <dbReference type="Pfam" id="PF00535"/>
    </source>
</evidence>
<feature type="domain" description="Glycosyltransferase 2-like" evidence="1">
    <location>
        <begin position="15"/>
        <end position="146"/>
    </location>
</feature>
<dbReference type="PANTHER" id="PTHR22916">
    <property type="entry name" value="GLYCOSYLTRANSFERASE"/>
    <property type="match status" value="1"/>
</dbReference>
<accession>A0A4R5U0V4</accession>
<dbReference type="PANTHER" id="PTHR22916:SF3">
    <property type="entry name" value="UDP-GLCNAC:BETAGAL BETA-1,3-N-ACETYLGLUCOSAMINYLTRANSFERASE-LIKE PROTEIN 1"/>
    <property type="match status" value="1"/>
</dbReference>
<dbReference type="Proteomes" id="UP000294796">
    <property type="component" value="Unassembled WGS sequence"/>
</dbReference>
<comment type="caution">
    <text evidence="2">The sequence shown here is derived from an EMBL/GenBank/DDBJ whole genome shotgun (WGS) entry which is preliminary data.</text>
</comment>
<dbReference type="SUPFAM" id="SSF53448">
    <property type="entry name" value="Nucleotide-diphospho-sugar transferases"/>
    <property type="match status" value="1"/>
</dbReference>
<organism evidence="2 3">
    <name type="scientific">Luteimonas aestuarii</name>
    <dbReference type="NCBI Taxonomy" id="453837"/>
    <lineage>
        <taxon>Bacteria</taxon>
        <taxon>Pseudomonadati</taxon>
        <taxon>Pseudomonadota</taxon>
        <taxon>Gammaproteobacteria</taxon>
        <taxon>Lysobacterales</taxon>
        <taxon>Lysobacteraceae</taxon>
        <taxon>Luteimonas</taxon>
    </lineage>
</organism>
<dbReference type="GO" id="GO:0016758">
    <property type="term" value="F:hexosyltransferase activity"/>
    <property type="evidence" value="ECO:0007669"/>
    <property type="project" value="UniProtKB-ARBA"/>
</dbReference>
<reference evidence="2 3" key="1">
    <citation type="submission" date="2019-03" db="EMBL/GenBank/DDBJ databases">
        <title>Luteimonas zhaokaii sp.nov., isolated from the rectal contents of Plateau pika in Yushu, Qinghai Province, China.</title>
        <authorList>
            <person name="Zhang G."/>
        </authorList>
    </citation>
    <scope>NUCLEOTIDE SEQUENCE [LARGE SCALE GENOMIC DNA]</scope>
    <source>
        <strain evidence="2 3">B9</strain>
    </source>
</reference>
<evidence type="ECO:0000313" key="3">
    <source>
        <dbReference type="Proteomes" id="UP000294796"/>
    </source>
</evidence>
<dbReference type="InterPro" id="IPR001173">
    <property type="entry name" value="Glyco_trans_2-like"/>
</dbReference>
<proteinExistence type="predicted"/>
<evidence type="ECO:0000313" key="2">
    <source>
        <dbReference type="EMBL" id="TDK27205.1"/>
    </source>
</evidence>
<name>A0A4R5U0V4_9GAMM</name>
<dbReference type="EMBL" id="SMTF01000002">
    <property type="protein sequence ID" value="TDK27205.1"/>
    <property type="molecule type" value="Genomic_DNA"/>
</dbReference>
<sequence>MPDSPVQRTSRPWLSILIPVYRVERYLHACVESVLAQCDRDVEVLLLDDGSPDRSGDIAVELALTHPQTVRTIRHATNGGLSAARNALVAEARGDYLWHLDSDDVLLPGAVARLREVVATHSPDLVMCDFRVLRNGPAWRQWLRRERHCSSFDGVSGRVECDRSQLVAGLMRMRRMHAWTKIARRKVWRRVHFPEGRSLMQDMAVMPGLVSATQTYIHVDEPWVGYRQHGESALASPSDAKIGHVLETLKDLRQGLDHLDALDQEAAFAMDYFALRTFAWIARKLPAGDGPSALDHACRSTFRELFPAGCASVLSGCRARRWYLRGARLHRSLQRRRWV</sequence>
<dbReference type="OrthoDB" id="9802649at2"/>
<dbReference type="Gene3D" id="3.90.550.10">
    <property type="entry name" value="Spore Coat Polysaccharide Biosynthesis Protein SpsA, Chain A"/>
    <property type="match status" value="1"/>
</dbReference>
<keyword evidence="2" id="KW-0808">Transferase</keyword>